<evidence type="ECO:0000313" key="4">
    <source>
        <dbReference type="EMBL" id="QED27897.1"/>
    </source>
</evidence>
<sequence>MNLAKYLGGLGLFACLLVPAFVGATEPETPEGMAVVQGASFKRGVEKDDHQCAQPDQPKKNATTPAQEVTVSSFYMDLTEVTNEAYAACKKAGKCTSGPAYADFNAPKQPVTGVTWYDAKNFCEFVGKRLPTEAEWELAARGPDAETYPWGNAPVSCEHAVIKDEKGRSCGEKKRRGSKPETGRVLEVGSKPAGRYGLYDMAGNAEEWVADWWTPDWESCGAACQGVDPKGPCGGALDCKGFKYRAVRGGSWYWPGEHATGYHRRRNPPSNRPFHHFGFRCAKSIETGTSPQ</sequence>
<feature type="region of interest" description="Disordered" evidence="1">
    <location>
        <begin position="46"/>
        <end position="66"/>
    </location>
</feature>
<dbReference type="EMBL" id="CP042467">
    <property type="protein sequence ID" value="QED27897.1"/>
    <property type="molecule type" value="Genomic_DNA"/>
</dbReference>
<organism evidence="4 5">
    <name type="scientific">Microvenator marinus</name>
    <dbReference type="NCBI Taxonomy" id="2600177"/>
    <lineage>
        <taxon>Bacteria</taxon>
        <taxon>Deltaproteobacteria</taxon>
        <taxon>Bradymonadales</taxon>
        <taxon>Microvenatoraceae</taxon>
        <taxon>Microvenator</taxon>
    </lineage>
</organism>
<dbReference type="KEGG" id="bbae:FRD01_11750"/>
<dbReference type="Pfam" id="PF03781">
    <property type="entry name" value="FGE-sulfatase"/>
    <property type="match status" value="1"/>
</dbReference>
<reference evidence="4 5" key="1">
    <citation type="submission" date="2019-08" db="EMBL/GenBank/DDBJ databases">
        <authorList>
            <person name="Liang Q."/>
        </authorList>
    </citation>
    <scope>NUCLEOTIDE SEQUENCE [LARGE SCALE GENOMIC DNA]</scope>
    <source>
        <strain evidence="4 5">V1718</strain>
    </source>
</reference>
<name>A0A5B8XRU9_9DELT</name>
<dbReference type="GO" id="GO:0120147">
    <property type="term" value="F:formylglycine-generating oxidase activity"/>
    <property type="evidence" value="ECO:0007669"/>
    <property type="project" value="TreeGrafter"/>
</dbReference>
<evidence type="ECO:0000256" key="2">
    <source>
        <dbReference type="SAM" id="SignalP"/>
    </source>
</evidence>
<evidence type="ECO:0000256" key="1">
    <source>
        <dbReference type="SAM" id="MobiDB-lite"/>
    </source>
</evidence>
<dbReference type="PANTHER" id="PTHR23150:SF19">
    <property type="entry name" value="FORMYLGLYCINE-GENERATING ENZYME"/>
    <property type="match status" value="1"/>
</dbReference>
<dbReference type="AlphaFoldDB" id="A0A5B8XRU9"/>
<dbReference type="SUPFAM" id="SSF56436">
    <property type="entry name" value="C-type lectin-like"/>
    <property type="match status" value="1"/>
</dbReference>
<proteinExistence type="predicted"/>
<evidence type="ECO:0000259" key="3">
    <source>
        <dbReference type="Pfam" id="PF03781"/>
    </source>
</evidence>
<accession>A0A5B8XRU9</accession>
<dbReference type="InterPro" id="IPR051043">
    <property type="entry name" value="Sulfatase_Mod_Factor_Kinase"/>
</dbReference>
<feature type="signal peptide" evidence="2">
    <location>
        <begin position="1"/>
        <end position="24"/>
    </location>
</feature>
<protein>
    <submittedName>
        <fullName evidence="4">Formylglycine-generating enzyme family protein</fullName>
    </submittedName>
</protein>
<gene>
    <name evidence="4" type="ORF">FRD01_11750</name>
</gene>
<keyword evidence="2" id="KW-0732">Signal</keyword>
<dbReference type="InterPro" id="IPR016187">
    <property type="entry name" value="CTDL_fold"/>
</dbReference>
<dbReference type="Proteomes" id="UP000321595">
    <property type="component" value="Chromosome"/>
</dbReference>
<dbReference type="InterPro" id="IPR005532">
    <property type="entry name" value="SUMF_dom"/>
</dbReference>
<dbReference type="Gene3D" id="3.90.1580.10">
    <property type="entry name" value="paralog of FGE (formylglycine-generating enzyme)"/>
    <property type="match status" value="1"/>
</dbReference>
<evidence type="ECO:0000313" key="5">
    <source>
        <dbReference type="Proteomes" id="UP000321595"/>
    </source>
</evidence>
<dbReference type="RefSeq" id="WP_146959847.1">
    <property type="nucleotide sequence ID" value="NZ_CP042467.1"/>
</dbReference>
<feature type="chain" id="PRO_5022793292" evidence="2">
    <location>
        <begin position="25"/>
        <end position="292"/>
    </location>
</feature>
<dbReference type="PANTHER" id="PTHR23150">
    <property type="entry name" value="SULFATASE MODIFYING FACTOR 1, 2"/>
    <property type="match status" value="1"/>
</dbReference>
<dbReference type="InterPro" id="IPR042095">
    <property type="entry name" value="SUMF_sf"/>
</dbReference>
<feature type="domain" description="Sulfatase-modifying factor enzyme-like" evidence="3">
    <location>
        <begin position="31"/>
        <end position="283"/>
    </location>
</feature>
<keyword evidence="5" id="KW-1185">Reference proteome</keyword>
<dbReference type="OrthoDB" id="9806479at2"/>